<comment type="subcellular location">
    <subcellularLocation>
        <location evidence="1">Cell membrane</location>
        <topology evidence="1">Multi-pass membrane protein</topology>
    </subcellularLocation>
</comment>
<feature type="transmembrane region" description="Helical" evidence="6">
    <location>
        <begin position="269"/>
        <end position="295"/>
    </location>
</feature>
<dbReference type="Pfam" id="PF02687">
    <property type="entry name" value="FtsX"/>
    <property type="match status" value="1"/>
</dbReference>
<gene>
    <name evidence="9" type="ORF">EH55_04705</name>
</gene>
<evidence type="ECO:0000256" key="2">
    <source>
        <dbReference type="ARBA" id="ARBA00022475"/>
    </source>
</evidence>
<dbReference type="InterPro" id="IPR051125">
    <property type="entry name" value="ABC-4/HrtB_transporter"/>
</dbReference>
<comment type="caution">
    <text evidence="9">The sequence shown here is derived from an EMBL/GenBank/DDBJ whole genome shotgun (WGS) entry which is preliminary data.</text>
</comment>
<feature type="transmembrane region" description="Helical" evidence="6">
    <location>
        <begin position="24"/>
        <end position="47"/>
    </location>
</feature>
<evidence type="ECO:0000256" key="3">
    <source>
        <dbReference type="ARBA" id="ARBA00022692"/>
    </source>
</evidence>
<organism evidence="9 10">
    <name type="scientific">Synergistes jonesii</name>
    <dbReference type="NCBI Taxonomy" id="2754"/>
    <lineage>
        <taxon>Bacteria</taxon>
        <taxon>Thermotogati</taxon>
        <taxon>Synergistota</taxon>
        <taxon>Synergistia</taxon>
        <taxon>Synergistales</taxon>
        <taxon>Synergistaceae</taxon>
        <taxon>Synergistes</taxon>
    </lineage>
</organism>
<feature type="domain" description="ABC3 transporter permease C-terminal" evidence="7">
    <location>
        <begin position="275"/>
        <end position="384"/>
    </location>
</feature>
<dbReference type="PANTHER" id="PTHR43738">
    <property type="entry name" value="ABC TRANSPORTER, MEMBRANE PROTEIN"/>
    <property type="match status" value="1"/>
</dbReference>
<keyword evidence="10" id="KW-1185">Reference proteome</keyword>
<dbReference type="eggNOG" id="COG0577">
    <property type="taxonomic scope" value="Bacteria"/>
</dbReference>
<dbReference type="Proteomes" id="UP000027665">
    <property type="component" value="Unassembled WGS sequence"/>
</dbReference>
<evidence type="ECO:0000256" key="6">
    <source>
        <dbReference type="SAM" id="Phobius"/>
    </source>
</evidence>
<dbReference type="EMBL" id="JMKI01000031">
    <property type="protein sequence ID" value="KEJ92306.1"/>
    <property type="molecule type" value="Genomic_DNA"/>
</dbReference>
<dbReference type="InterPro" id="IPR025857">
    <property type="entry name" value="MacB_PCD"/>
</dbReference>
<dbReference type="InterPro" id="IPR003838">
    <property type="entry name" value="ABC3_permease_C"/>
</dbReference>
<keyword evidence="2" id="KW-1003">Cell membrane</keyword>
<evidence type="ECO:0000259" key="7">
    <source>
        <dbReference type="Pfam" id="PF02687"/>
    </source>
</evidence>
<dbReference type="GeneID" id="90983600"/>
<feature type="transmembrane region" description="Helical" evidence="6">
    <location>
        <begin position="364"/>
        <end position="385"/>
    </location>
</feature>
<dbReference type="AlphaFoldDB" id="A0A073IS45"/>
<dbReference type="STRING" id="2754.EH55_04705"/>
<accession>A0A073IS45</accession>
<evidence type="ECO:0000259" key="8">
    <source>
        <dbReference type="Pfam" id="PF12704"/>
    </source>
</evidence>
<keyword evidence="4 6" id="KW-1133">Transmembrane helix</keyword>
<sequence>MGHVRLTAAAVAKRSIQRRPWRSFCLIFVVLLFSFALFAGSVLTLSLSSGAESMANRLGADVMIVPAGYDPHIDSILLSGKPSNFYLPVDTLERLSRFEGIERMSPQTFLATLSASCCSYPVQLMGIDFDSDFLVKPWLDATLRRELKDGELIVGYRVTGEPGDKIKFFGKELTVVGRLEQTGMGFDAAVFLNRPTIAMLAKEAERIIKHPLAADGSLISTVMIKLKPGEDSVQTAREMNSALNGDGIYALFSKKFVNSISASLKTVSWMVRGGLFFLWLLALVVIALLFAMSLAERRREMGVLRALGASRGKLIRMALTEAFLVSLYGAALGVALGAAAVAAGGPFVTEALRMPFLLPAWPTLIFLALGAAAASLLTGLSAALFSAVRAAKSAISDAMREA</sequence>
<dbReference type="PANTHER" id="PTHR43738:SF2">
    <property type="entry name" value="ABC TRANSPORTER PERMEASE"/>
    <property type="match status" value="1"/>
</dbReference>
<evidence type="ECO:0000313" key="9">
    <source>
        <dbReference type="EMBL" id="KEJ92306.1"/>
    </source>
</evidence>
<evidence type="ECO:0000256" key="1">
    <source>
        <dbReference type="ARBA" id="ARBA00004651"/>
    </source>
</evidence>
<evidence type="ECO:0000313" key="10">
    <source>
        <dbReference type="Proteomes" id="UP000027665"/>
    </source>
</evidence>
<dbReference type="RefSeq" id="WP_037976044.1">
    <property type="nucleotide sequence ID" value="NZ_JMKI01000031.1"/>
</dbReference>
<keyword evidence="5 6" id="KW-0472">Membrane</keyword>
<feature type="domain" description="MacB-like periplasmic core" evidence="8">
    <location>
        <begin position="42"/>
        <end position="240"/>
    </location>
</feature>
<reference evidence="9 10" key="1">
    <citation type="submission" date="2014-04" db="EMBL/GenBank/DDBJ databases">
        <title>Draft Genome Sequence of Synergistes jonesii.</title>
        <authorList>
            <person name="Coil D.A."/>
            <person name="Eisen J.A."/>
            <person name="Holland-Moritz H.E."/>
        </authorList>
    </citation>
    <scope>NUCLEOTIDE SEQUENCE [LARGE SCALE GENOMIC DNA]</scope>
    <source>
        <strain evidence="9 10">78-1</strain>
    </source>
</reference>
<evidence type="ECO:0000256" key="5">
    <source>
        <dbReference type="ARBA" id="ARBA00023136"/>
    </source>
</evidence>
<protein>
    <submittedName>
        <fullName evidence="9">ABC transporter permease</fullName>
    </submittedName>
</protein>
<evidence type="ECO:0000256" key="4">
    <source>
        <dbReference type="ARBA" id="ARBA00022989"/>
    </source>
</evidence>
<proteinExistence type="predicted"/>
<dbReference type="PATRIC" id="fig|2754.20.peg.122"/>
<name>A0A073IS45_9BACT</name>
<keyword evidence="3 6" id="KW-0812">Transmembrane</keyword>
<dbReference type="GO" id="GO:0005886">
    <property type="term" value="C:plasma membrane"/>
    <property type="evidence" value="ECO:0007669"/>
    <property type="project" value="UniProtKB-SubCell"/>
</dbReference>
<feature type="transmembrane region" description="Helical" evidence="6">
    <location>
        <begin position="322"/>
        <end position="344"/>
    </location>
</feature>
<dbReference type="Pfam" id="PF12704">
    <property type="entry name" value="MacB_PCD"/>
    <property type="match status" value="1"/>
</dbReference>